<dbReference type="AlphaFoldDB" id="A0A915JBG9"/>
<accession>A0A915JBG9</accession>
<sequence>LLIGPLVVTFSYFAVAVHGRLGSNLPGLPLGLLRIHGNHWWVIYWYTCVLGREMHCLLLQWLNPLWESDLGSLGPGQHTIAALHLPNLEDSQHSPLW</sequence>
<protein>
    <submittedName>
        <fullName evidence="2">Uncharacterized protein</fullName>
    </submittedName>
</protein>
<name>A0A915JBG9_ROMCU</name>
<organism evidence="1 2">
    <name type="scientific">Romanomermis culicivorax</name>
    <name type="common">Nematode worm</name>
    <dbReference type="NCBI Taxonomy" id="13658"/>
    <lineage>
        <taxon>Eukaryota</taxon>
        <taxon>Metazoa</taxon>
        <taxon>Ecdysozoa</taxon>
        <taxon>Nematoda</taxon>
        <taxon>Enoplea</taxon>
        <taxon>Dorylaimia</taxon>
        <taxon>Mermithida</taxon>
        <taxon>Mermithoidea</taxon>
        <taxon>Mermithidae</taxon>
        <taxon>Romanomermis</taxon>
    </lineage>
</organism>
<dbReference type="Proteomes" id="UP000887565">
    <property type="component" value="Unplaced"/>
</dbReference>
<evidence type="ECO:0000313" key="1">
    <source>
        <dbReference type="Proteomes" id="UP000887565"/>
    </source>
</evidence>
<dbReference type="WBParaSite" id="nRc.2.0.1.t23502-RA">
    <property type="protein sequence ID" value="nRc.2.0.1.t23502-RA"/>
    <property type="gene ID" value="nRc.2.0.1.g23502"/>
</dbReference>
<reference evidence="2" key="1">
    <citation type="submission" date="2022-11" db="UniProtKB">
        <authorList>
            <consortium name="WormBaseParasite"/>
        </authorList>
    </citation>
    <scope>IDENTIFICATION</scope>
</reference>
<proteinExistence type="predicted"/>
<keyword evidence="1" id="KW-1185">Reference proteome</keyword>
<evidence type="ECO:0000313" key="2">
    <source>
        <dbReference type="WBParaSite" id="nRc.2.0.1.t23502-RA"/>
    </source>
</evidence>